<dbReference type="EMBL" id="BSXS01008670">
    <property type="protein sequence ID" value="GME93276.1"/>
    <property type="molecule type" value="Genomic_DNA"/>
</dbReference>
<protein>
    <submittedName>
        <fullName evidence="1">Unnamed protein product</fullName>
    </submittedName>
</protein>
<accession>A0ACB5TRA5</accession>
<keyword evidence="2" id="KW-1185">Reference proteome</keyword>
<sequence length="467" mass="51616">MPVTTTLTESTVEWQARANLPQVTLRSTLAGLAIGSIILVSNFQFGLQTGWVSMMSLPSALLGFAIFKAAQDHLSFKFTDVENVFVQSVSVAVATGPLAYGFVGIIPAIEKMMTDEESGYEGGIDLKPLWKLVLWALGLAFFGVFFAVPLRKQFIIKEKLPFPSGSATATLISVFHGTTIRVGDDDEDDEVDEVPHTDNESLEHSSEQDSNRIIDPQDSQEVLLPETEQSTSTQHLHSQQDELPQYNPNNLTIIESQDLYRLQQVESYRTNIKLLITTASVSSMYTVISYFIPQIKALPVFGSHASQHYLLNFQPSPAYVGQGIIMGFATTMYMFFGMILGWCILSPLAQSKGWAPGPIDDWKEGSEGWIMWISLSIMISDSVVSLAVTVFKAINSLVTNFNDGSYHGVRDAGEHQELLNGDEIQSDEDITSSTYHGETNNSDSSLHSGNQRKATQIYNPNIKYLVM</sequence>
<evidence type="ECO:0000313" key="1">
    <source>
        <dbReference type="EMBL" id="GME93276.1"/>
    </source>
</evidence>
<comment type="caution">
    <text evidence="1">The sequence shown here is derived from an EMBL/GenBank/DDBJ whole genome shotgun (WGS) entry which is preliminary data.</text>
</comment>
<name>A0ACB5TRA5_AMBMO</name>
<proteinExistence type="predicted"/>
<gene>
    <name evidence="1" type="ORF">Amon02_000928300</name>
</gene>
<evidence type="ECO:0000313" key="2">
    <source>
        <dbReference type="Proteomes" id="UP001165064"/>
    </source>
</evidence>
<dbReference type="Proteomes" id="UP001165064">
    <property type="component" value="Unassembled WGS sequence"/>
</dbReference>
<reference evidence="1" key="1">
    <citation type="submission" date="2023-04" db="EMBL/GenBank/DDBJ databases">
        <title>Ambrosiozyma monospora NBRC 10751.</title>
        <authorList>
            <person name="Ichikawa N."/>
            <person name="Sato H."/>
            <person name="Tonouchi N."/>
        </authorList>
    </citation>
    <scope>NUCLEOTIDE SEQUENCE</scope>
    <source>
        <strain evidence="1">NBRC 10751</strain>
    </source>
</reference>
<organism evidence="1 2">
    <name type="scientific">Ambrosiozyma monospora</name>
    <name type="common">Yeast</name>
    <name type="synonym">Endomycopsis monosporus</name>
    <dbReference type="NCBI Taxonomy" id="43982"/>
    <lineage>
        <taxon>Eukaryota</taxon>
        <taxon>Fungi</taxon>
        <taxon>Dikarya</taxon>
        <taxon>Ascomycota</taxon>
        <taxon>Saccharomycotina</taxon>
        <taxon>Pichiomycetes</taxon>
        <taxon>Pichiales</taxon>
        <taxon>Pichiaceae</taxon>
        <taxon>Ambrosiozyma</taxon>
    </lineage>
</organism>